<feature type="disulfide bond" evidence="2">
    <location>
        <begin position="85"/>
        <end position="99"/>
    </location>
</feature>
<reference evidence="4" key="1">
    <citation type="journal article" date="2020" name="Stud. Mycol.">
        <title>101 Dothideomycetes genomes: a test case for predicting lifestyles and emergence of pathogens.</title>
        <authorList>
            <person name="Haridas S."/>
            <person name="Albert R."/>
            <person name="Binder M."/>
            <person name="Bloem J."/>
            <person name="Labutti K."/>
            <person name="Salamov A."/>
            <person name="Andreopoulos B."/>
            <person name="Baker S."/>
            <person name="Barry K."/>
            <person name="Bills G."/>
            <person name="Bluhm B."/>
            <person name="Cannon C."/>
            <person name="Castanera R."/>
            <person name="Culley D."/>
            <person name="Daum C."/>
            <person name="Ezra D."/>
            <person name="Gonzalez J."/>
            <person name="Henrissat B."/>
            <person name="Kuo A."/>
            <person name="Liang C."/>
            <person name="Lipzen A."/>
            <person name="Lutzoni F."/>
            <person name="Magnuson J."/>
            <person name="Mondo S."/>
            <person name="Nolan M."/>
            <person name="Ohm R."/>
            <person name="Pangilinan J."/>
            <person name="Park H.-J."/>
            <person name="Ramirez L."/>
            <person name="Alfaro M."/>
            <person name="Sun H."/>
            <person name="Tritt A."/>
            <person name="Yoshinaga Y."/>
            <person name="Zwiers L.-H."/>
            <person name="Turgeon B."/>
            <person name="Goodwin S."/>
            <person name="Spatafora J."/>
            <person name="Crous P."/>
            <person name="Grigoriev I."/>
        </authorList>
    </citation>
    <scope>NUCLEOTIDE SEQUENCE</scope>
    <source>
        <strain evidence="4">CBS 161.51</strain>
    </source>
</reference>
<evidence type="ECO:0000256" key="1">
    <source>
        <dbReference type="ARBA" id="ARBA00022669"/>
    </source>
</evidence>
<feature type="disulfide bond" evidence="2">
    <location>
        <begin position="80"/>
        <end position="92"/>
    </location>
</feature>
<dbReference type="Proteomes" id="UP000800038">
    <property type="component" value="Unassembled WGS sequence"/>
</dbReference>
<dbReference type="InterPro" id="IPR001002">
    <property type="entry name" value="Chitin-bd_1"/>
</dbReference>
<organism evidence="4 5">
    <name type="scientific">Clathrospora elynae</name>
    <dbReference type="NCBI Taxonomy" id="706981"/>
    <lineage>
        <taxon>Eukaryota</taxon>
        <taxon>Fungi</taxon>
        <taxon>Dikarya</taxon>
        <taxon>Ascomycota</taxon>
        <taxon>Pezizomycotina</taxon>
        <taxon>Dothideomycetes</taxon>
        <taxon>Pleosporomycetidae</taxon>
        <taxon>Pleosporales</taxon>
        <taxon>Diademaceae</taxon>
        <taxon>Clathrospora</taxon>
    </lineage>
</organism>
<gene>
    <name evidence="4" type="ORF">EJ02DRAFT_243623</name>
</gene>
<proteinExistence type="predicted"/>
<protein>
    <recommendedName>
        <fullName evidence="3">Chitin-binding type-1 domain-containing protein</fullName>
    </recommendedName>
</protein>
<evidence type="ECO:0000313" key="5">
    <source>
        <dbReference type="Proteomes" id="UP000800038"/>
    </source>
</evidence>
<dbReference type="PROSITE" id="PS50941">
    <property type="entry name" value="CHIT_BIND_I_2"/>
    <property type="match status" value="1"/>
</dbReference>
<dbReference type="SUPFAM" id="SSF57016">
    <property type="entry name" value="Plant lectins/antimicrobial peptides"/>
    <property type="match status" value="1"/>
</dbReference>
<dbReference type="GO" id="GO:0008061">
    <property type="term" value="F:chitin binding"/>
    <property type="evidence" value="ECO:0007669"/>
    <property type="project" value="UniProtKB-UniRule"/>
</dbReference>
<sequence length="124" mass="13532">MVSRIQPESYLSLKGIMAPVDGPLQCGPDQPCKDDSCCNSLENRGFIEIHCKGNGTVTYLSNCDAKAMCSKDSKDSKTTCGLNLCCSYYSWCGTEEIHCGDKDQEDYDTSCQKGYGKCEVVSPV</sequence>
<keyword evidence="2" id="KW-1015">Disulfide bond</keyword>
<keyword evidence="1 2" id="KW-0147">Chitin-binding</keyword>
<dbReference type="InterPro" id="IPR036861">
    <property type="entry name" value="Endochitinase-like_sf"/>
</dbReference>
<evidence type="ECO:0000256" key="2">
    <source>
        <dbReference type="PROSITE-ProRule" id="PRU00261"/>
    </source>
</evidence>
<keyword evidence="5" id="KW-1185">Reference proteome</keyword>
<evidence type="ECO:0000313" key="4">
    <source>
        <dbReference type="EMBL" id="KAF1939930.1"/>
    </source>
</evidence>
<dbReference type="AlphaFoldDB" id="A0A6A5SJT4"/>
<dbReference type="Gene3D" id="3.30.60.10">
    <property type="entry name" value="Endochitinase-like"/>
    <property type="match status" value="1"/>
</dbReference>
<feature type="domain" description="Chitin-binding type-1" evidence="3">
    <location>
        <begin position="66"/>
        <end position="120"/>
    </location>
</feature>
<name>A0A6A5SJT4_9PLEO</name>
<accession>A0A6A5SJT4</accession>
<dbReference type="OrthoDB" id="4359669at2759"/>
<dbReference type="EMBL" id="ML976072">
    <property type="protein sequence ID" value="KAF1939930.1"/>
    <property type="molecule type" value="Genomic_DNA"/>
</dbReference>
<evidence type="ECO:0000259" key="3">
    <source>
        <dbReference type="PROSITE" id="PS50941"/>
    </source>
</evidence>
<comment type="caution">
    <text evidence="2">Lacks conserved residue(s) required for the propagation of feature annotation.</text>
</comment>